<gene>
    <name evidence="2" type="ORF">J2S66_001919</name>
</gene>
<protein>
    <submittedName>
        <fullName evidence="2">Uncharacterized protein</fullName>
    </submittedName>
</protein>
<feature type="region of interest" description="Disordered" evidence="1">
    <location>
        <begin position="35"/>
        <end position="58"/>
    </location>
</feature>
<organism evidence="2 3">
    <name type="scientific">Saccharothrix longispora</name>
    <dbReference type="NCBI Taxonomy" id="33920"/>
    <lineage>
        <taxon>Bacteria</taxon>
        <taxon>Bacillati</taxon>
        <taxon>Actinomycetota</taxon>
        <taxon>Actinomycetes</taxon>
        <taxon>Pseudonocardiales</taxon>
        <taxon>Pseudonocardiaceae</taxon>
        <taxon>Saccharothrix</taxon>
    </lineage>
</organism>
<evidence type="ECO:0000256" key="1">
    <source>
        <dbReference type="SAM" id="MobiDB-lite"/>
    </source>
</evidence>
<dbReference type="Proteomes" id="UP001268819">
    <property type="component" value="Unassembled WGS sequence"/>
</dbReference>
<dbReference type="RefSeq" id="WP_310306332.1">
    <property type="nucleotide sequence ID" value="NZ_BAAAXB010000001.1"/>
</dbReference>
<name>A0ABU1PSB2_9PSEU</name>
<proteinExistence type="predicted"/>
<accession>A0ABU1PSB2</accession>
<sequence>MDETDILALHKRAELLGIINHDRLAPGDLREAVEKREHGADPRQTQQLIQGDAVGDEP</sequence>
<evidence type="ECO:0000313" key="2">
    <source>
        <dbReference type="EMBL" id="MDR6593535.1"/>
    </source>
</evidence>
<keyword evidence="3" id="KW-1185">Reference proteome</keyword>
<comment type="caution">
    <text evidence="2">The sequence shown here is derived from an EMBL/GenBank/DDBJ whole genome shotgun (WGS) entry which is preliminary data.</text>
</comment>
<evidence type="ECO:0000313" key="3">
    <source>
        <dbReference type="Proteomes" id="UP001268819"/>
    </source>
</evidence>
<dbReference type="EMBL" id="JAVDSG010000001">
    <property type="protein sequence ID" value="MDR6593535.1"/>
    <property type="molecule type" value="Genomic_DNA"/>
</dbReference>
<reference evidence="2 3" key="1">
    <citation type="submission" date="2023-07" db="EMBL/GenBank/DDBJ databases">
        <title>Sequencing the genomes of 1000 actinobacteria strains.</title>
        <authorList>
            <person name="Klenk H.-P."/>
        </authorList>
    </citation>
    <scope>NUCLEOTIDE SEQUENCE [LARGE SCALE GENOMIC DNA]</scope>
    <source>
        <strain evidence="2 3">DSM 43749</strain>
    </source>
</reference>